<dbReference type="EMBL" id="SHOA02000001">
    <property type="protein sequence ID" value="TDH72781.1"/>
    <property type="molecule type" value="Genomic_DNA"/>
</dbReference>
<evidence type="ECO:0000313" key="2">
    <source>
        <dbReference type="Proteomes" id="UP000294530"/>
    </source>
</evidence>
<gene>
    <name evidence="1" type="ORF">CCR75_000533</name>
</gene>
<accession>A0A976IJ42</accession>
<dbReference type="Proteomes" id="UP000294530">
    <property type="component" value="Unassembled WGS sequence"/>
</dbReference>
<dbReference type="GeneID" id="94344311"/>
<dbReference type="KEGG" id="blac:94344311"/>
<dbReference type="RefSeq" id="XP_067822280.1">
    <property type="nucleotide sequence ID" value="XM_067958640.1"/>
</dbReference>
<reference evidence="1 2" key="1">
    <citation type="journal article" date="2021" name="Genome Biol.">
        <title>AFLAP: assembly-free linkage analysis pipeline using k-mers from genome sequencing data.</title>
        <authorList>
            <person name="Fletcher K."/>
            <person name="Zhang L."/>
            <person name="Gil J."/>
            <person name="Han R."/>
            <person name="Cavanaugh K."/>
            <person name="Michelmore R."/>
        </authorList>
    </citation>
    <scope>NUCLEOTIDE SEQUENCE [LARGE SCALE GENOMIC DNA]</scope>
    <source>
        <strain evidence="1 2">SF5</strain>
    </source>
</reference>
<keyword evidence="2" id="KW-1185">Reference proteome</keyword>
<dbReference type="AlphaFoldDB" id="A0A976IJ42"/>
<comment type="caution">
    <text evidence="1">The sequence shown here is derived from an EMBL/GenBank/DDBJ whole genome shotgun (WGS) entry which is preliminary data.</text>
</comment>
<sequence length="119" mass="13671">MSGVYRELKTRHSAARSLVAARHLGQDLNTCRFLITELANASFDTGTNRFDNFRPEQVLRSVSVEQHLLFVIESNHHDPSIGWERENCKFGDQATARNHLNLLHMLCNNSFKRCEMMPA</sequence>
<evidence type="ECO:0000313" key="1">
    <source>
        <dbReference type="EMBL" id="TDH72781.1"/>
    </source>
</evidence>
<protein>
    <submittedName>
        <fullName evidence="1">Uncharacterized protein</fullName>
    </submittedName>
</protein>
<proteinExistence type="predicted"/>
<organism evidence="1 2">
    <name type="scientific">Bremia lactucae</name>
    <name type="common">Lettuce downy mildew</name>
    <dbReference type="NCBI Taxonomy" id="4779"/>
    <lineage>
        <taxon>Eukaryota</taxon>
        <taxon>Sar</taxon>
        <taxon>Stramenopiles</taxon>
        <taxon>Oomycota</taxon>
        <taxon>Peronosporomycetes</taxon>
        <taxon>Peronosporales</taxon>
        <taxon>Peronosporaceae</taxon>
        <taxon>Bremia</taxon>
    </lineage>
</organism>
<name>A0A976IJ42_BRELC</name>